<gene>
    <name evidence="2" type="ORF">H4Rhizo441355_000001</name>
</gene>
<organism evidence="2">
    <name type="scientific">Leviviridae sp</name>
    <dbReference type="NCBI Taxonomy" id="2027243"/>
    <lineage>
        <taxon>Viruses</taxon>
        <taxon>Riboviria</taxon>
        <taxon>Orthornavirae</taxon>
        <taxon>Lenarviricota</taxon>
        <taxon>Leviviricetes</taxon>
        <taxon>Norzivirales</taxon>
        <taxon>Fiersviridae</taxon>
    </lineage>
</organism>
<name>A0A514D9T7_9VIRU</name>
<dbReference type="EMBL" id="MN035480">
    <property type="protein sequence ID" value="QDH90374.1"/>
    <property type="molecule type" value="Genomic_RNA"/>
</dbReference>
<reference evidence="2" key="1">
    <citation type="submission" date="2019-05" db="EMBL/GenBank/DDBJ databases">
        <title>Metatranscriptomic reconstruction reveals RNA viruses with the potential to shape carbon cycling in soil.</title>
        <authorList>
            <person name="Starr E.P."/>
            <person name="Nuccio E."/>
            <person name="Pett-Ridge J."/>
            <person name="Banfield J.F."/>
            <person name="Firestone M.K."/>
        </authorList>
    </citation>
    <scope>NUCLEOTIDE SEQUENCE</scope>
    <source>
        <strain evidence="2">H4_Rhizo_44_scaffold_1355</strain>
    </source>
</reference>
<protein>
    <submittedName>
        <fullName evidence="2">Uncharacterized protein</fullName>
    </submittedName>
</protein>
<feature type="region of interest" description="Disordered" evidence="1">
    <location>
        <begin position="47"/>
        <end position="69"/>
    </location>
</feature>
<sequence>MKSAADELMLLHDHLFSRMFDLIVAEFIGSERFQGILSEVLEYYPVEPKGPSSRNPDPTPVERKLDPGC</sequence>
<proteinExistence type="predicted"/>
<feature type="compositionally biased region" description="Basic and acidic residues" evidence="1">
    <location>
        <begin position="60"/>
        <end position="69"/>
    </location>
</feature>
<accession>A0A514D9T7</accession>
<evidence type="ECO:0000256" key="1">
    <source>
        <dbReference type="SAM" id="MobiDB-lite"/>
    </source>
</evidence>
<evidence type="ECO:0000313" key="2">
    <source>
        <dbReference type="EMBL" id="QDH90374.1"/>
    </source>
</evidence>